<reference evidence="2" key="2">
    <citation type="journal article" date="2017" name="Nat. Plants">
        <title>The Aegilops tauschii genome reveals multiple impacts of transposons.</title>
        <authorList>
            <person name="Zhao G."/>
            <person name="Zou C."/>
            <person name="Li K."/>
            <person name="Wang K."/>
            <person name="Li T."/>
            <person name="Gao L."/>
            <person name="Zhang X."/>
            <person name="Wang H."/>
            <person name="Yang Z."/>
            <person name="Liu X."/>
            <person name="Jiang W."/>
            <person name="Mao L."/>
            <person name="Kong X."/>
            <person name="Jiao Y."/>
            <person name="Jia J."/>
        </authorList>
    </citation>
    <scope>NUCLEOTIDE SEQUENCE [LARGE SCALE GENOMIC DNA]</scope>
    <source>
        <strain evidence="2">cv. AL8/78</strain>
    </source>
</reference>
<reference evidence="1" key="5">
    <citation type="journal article" date="2021" name="G3 (Bethesda)">
        <title>Aegilops tauschii genome assembly Aet v5.0 features greater sequence contiguity and improved annotation.</title>
        <authorList>
            <person name="Wang L."/>
            <person name="Zhu T."/>
            <person name="Rodriguez J.C."/>
            <person name="Deal K.R."/>
            <person name="Dubcovsky J."/>
            <person name="McGuire P.E."/>
            <person name="Lux T."/>
            <person name="Spannagl M."/>
            <person name="Mayer K.F.X."/>
            <person name="Baldrich P."/>
            <person name="Meyers B.C."/>
            <person name="Huo N."/>
            <person name="Gu Y.Q."/>
            <person name="Zhou H."/>
            <person name="Devos K.M."/>
            <person name="Bennetzen J.L."/>
            <person name="Unver T."/>
            <person name="Budak H."/>
            <person name="Gulick P.J."/>
            <person name="Galiba G."/>
            <person name="Kalapos B."/>
            <person name="Nelson D.R."/>
            <person name="Li P."/>
            <person name="You F.M."/>
            <person name="Luo M.C."/>
            <person name="Dvorak J."/>
        </authorList>
    </citation>
    <scope>NUCLEOTIDE SEQUENCE [LARGE SCALE GENOMIC DNA]</scope>
    <source>
        <strain evidence="1">cv. AL8/78</strain>
    </source>
</reference>
<dbReference type="EnsemblPlants" id="AET1Gv20757000.1">
    <property type="protein sequence ID" value="AET1Gv20757000.1"/>
    <property type="gene ID" value="AET1Gv20757000"/>
</dbReference>
<dbReference type="Proteomes" id="UP000015105">
    <property type="component" value="Chromosome 1D"/>
</dbReference>
<accession>A0A452ZG99</accession>
<proteinExistence type="predicted"/>
<reference evidence="1" key="3">
    <citation type="journal article" date="2017" name="Nature">
        <title>Genome sequence of the progenitor of the wheat D genome Aegilops tauschii.</title>
        <authorList>
            <person name="Luo M.C."/>
            <person name="Gu Y.Q."/>
            <person name="Puiu D."/>
            <person name="Wang H."/>
            <person name="Twardziok S.O."/>
            <person name="Deal K.R."/>
            <person name="Huo N."/>
            <person name="Zhu T."/>
            <person name="Wang L."/>
            <person name="Wang Y."/>
            <person name="McGuire P.E."/>
            <person name="Liu S."/>
            <person name="Long H."/>
            <person name="Ramasamy R.K."/>
            <person name="Rodriguez J.C."/>
            <person name="Van S.L."/>
            <person name="Yuan L."/>
            <person name="Wang Z."/>
            <person name="Xia Z."/>
            <person name="Xiao L."/>
            <person name="Anderson O.D."/>
            <person name="Ouyang S."/>
            <person name="Liang Y."/>
            <person name="Zimin A.V."/>
            <person name="Pertea G."/>
            <person name="Qi P."/>
            <person name="Bennetzen J.L."/>
            <person name="Dai X."/>
            <person name="Dawson M.W."/>
            <person name="Muller H.G."/>
            <person name="Kugler K."/>
            <person name="Rivarola-Duarte L."/>
            <person name="Spannagl M."/>
            <person name="Mayer K.F.X."/>
            <person name="Lu F.H."/>
            <person name="Bevan M.W."/>
            <person name="Leroy P."/>
            <person name="Li P."/>
            <person name="You F.M."/>
            <person name="Sun Q."/>
            <person name="Liu Z."/>
            <person name="Lyons E."/>
            <person name="Wicker T."/>
            <person name="Salzberg S.L."/>
            <person name="Devos K.M."/>
            <person name="Dvorak J."/>
        </authorList>
    </citation>
    <scope>NUCLEOTIDE SEQUENCE [LARGE SCALE GENOMIC DNA]</scope>
    <source>
        <strain evidence="1">cv. AL8/78</strain>
    </source>
</reference>
<evidence type="ECO:0000313" key="1">
    <source>
        <dbReference type="EnsemblPlants" id="AET1Gv20757000.1"/>
    </source>
</evidence>
<name>A0A452ZG99_AEGTS</name>
<protein>
    <submittedName>
        <fullName evidence="1">Uncharacterized protein</fullName>
    </submittedName>
</protein>
<evidence type="ECO:0000313" key="2">
    <source>
        <dbReference type="Proteomes" id="UP000015105"/>
    </source>
</evidence>
<keyword evidence="2" id="KW-1185">Reference proteome</keyword>
<sequence length="47" mass="5153">TINFAKSEVMVLGYSTEEANSIANRLNCRLGSFPTTYLGMPISDARL</sequence>
<reference evidence="1" key="4">
    <citation type="submission" date="2019-03" db="UniProtKB">
        <authorList>
            <consortium name="EnsemblPlants"/>
        </authorList>
    </citation>
    <scope>IDENTIFICATION</scope>
</reference>
<dbReference type="AlphaFoldDB" id="A0A452ZG99"/>
<organism evidence="1 2">
    <name type="scientific">Aegilops tauschii subsp. strangulata</name>
    <name type="common">Goatgrass</name>
    <dbReference type="NCBI Taxonomy" id="200361"/>
    <lineage>
        <taxon>Eukaryota</taxon>
        <taxon>Viridiplantae</taxon>
        <taxon>Streptophyta</taxon>
        <taxon>Embryophyta</taxon>
        <taxon>Tracheophyta</taxon>
        <taxon>Spermatophyta</taxon>
        <taxon>Magnoliopsida</taxon>
        <taxon>Liliopsida</taxon>
        <taxon>Poales</taxon>
        <taxon>Poaceae</taxon>
        <taxon>BOP clade</taxon>
        <taxon>Pooideae</taxon>
        <taxon>Triticodae</taxon>
        <taxon>Triticeae</taxon>
        <taxon>Triticinae</taxon>
        <taxon>Aegilops</taxon>
    </lineage>
</organism>
<reference evidence="2" key="1">
    <citation type="journal article" date="2014" name="Science">
        <title>Ancient hybridizations among the ancestral genomes of bread wheat.</title>
        <authorList>
            <consortium name="International Wheat Genome Sequencing Consortium,"/>
            <person name="Marcussen T."/>
            <person name="Sandve S.R."/>
            <person name="Heier L."/>
            <person name="Spannagl M."/>
            <person name="Pfeifer M."/>
            <person name="Jakobsen K.S."/>
            <person name="Wulff B.B."/>
            <person name="Steuernagel B."/>
            <person name="Mayer K.F."/>
            <person name="Olsen O.A."/>
        </authorList>
    </citation>
    <scope>NUCLEOTIDE SEQUENCE [LARGE SCALE GENOMIC DNA]</scope>
    <source>
        <strain evidence="2">cv. AL8/78</strain>
    </source>
</reference>
<dbReference type="Gramene" id="AET1Gv20757000.1">
    <property type="protein sequence ID" value="AET1Gv20757000.1"/>
    <property type="gene ID" value="AET1Gv20757000"/>
</dbReference>